<dbReference type="KEGG" id="ddf:DEFDS_2031"/>
<dbReference type="HOGENOM" id="CLU_173102_0_0_0"/>
<keyword evidence="2" id="KW-1185">Reference proteome</keyword>
<dbReference type="AlphaFoldDB" id="D3P9U1"/>
<dbReference type="SUPFAM" id="SSF48695">
    <property type="entry name" value="Multiheme cytochromes"/>
    <property type="match status" value="1"/>
</dbReference>
<dbReference type="eggNOG" id="ENOG5032A35">
    <property type="taxonomic scope" value="Bacteria"/>
</dbReference>
<protein>
    <submittedName>
        <fullName evidence="1">Multiheme c-type cytochrome</fullName>
    </submittedName>
</protein>
<gene>
    <name evidence="1" type="ordered locus">DEFDS_2031</name>
</gene>
<evidence type="ECO:0000313" key="1">
    <source>
        <dbReference type="EMBL" id="BAI81481.1"/>
    </source>
</evidence>
<name>D3P9U1_DEFDS</name>
<dbReference type="EMBL" id="AP011529">
    <property type="protein sequence ID" value="BAI81481.1"/>
    <property type="molecule type" value="Genomic_DNA"/>
</dbReference>
<dbReference type="Gene3D" id="3.90.10.10">
    <property type="entry name" value="Cytochrome C3"/>
    <property type="match status" value="1"/>
</dbReference>
<accession>D3P9U1</accession>
<evidence type="ECO:0000313" key="2">
    <source>
        <dbReference type="Proteomes" id="UP000001520"/>
    </source>
</evidence>
<reference evidence="1 2" key="1">
    <citation type="journal article" date="2010" name="DNA Res.">
        <title>Bacterial lifestyle in a deep-sea hydrothermal vent chimney revealed by the genome sequence of the thermophilic bacterium Deferribacter desulfuricans SSM1.</title>
        <authorList>
            <person name="Takaki Y."/>
            <person name="Shimamura S."/>
            <person name="Nakagawa S."/>
            <person name="Fukuhara Y."/>
            <person name="Horikawa H."/>
            <person name="Ankai A."/>
            <person name="Harada T."/>
            <person name="Hosoyama A."/>
            <person name="Oguchi A."/>
            <person name="Fukui S."/>
            <person name="Fujita N."/>
            <person name="Takami H."/>
            <person name="Takai K."/>
        </authorList>
    </citation>
    <scope>NUCLEOTIDE SEQUENCE [LARGE SCALE GENOMIC DNA]</scope>
    <source>
        <strain evidence="2">DSM 14783 / JCM 11476 / NBRC 101012 / SSM1</strain>
    </source>
</reference>
<dbReference type="Proteomes" id="UP000001520">
    <property type="component" value="Chromosome"/>
</dbReference>
<dbReference type="InterPro" id="IPR036280">
    <property type="entry name" value="Multihaem_cyt_sf"/>
</dbReference>
<organism evidence="1 2">
    <name type="scientific">Deferribacter desulfuricans (strain DSM 14783 / JCM 11476 / NBRC 101012 / SSM1)</name>
    <dbReference type="NCBI Taxonomy" id="639282"/>
    <lineage>
        <taxon>Bacteria</taxon>
        <taxon>Pseudomonadati</taxon>
        <taxon>Deferribacterota</taxon>
        <taxon>Deferribacteres</taxon>
        <taxon>Deferribacterales</taxon>
        <taxon>Deferribacteraceae</taxon>
        <taxon>Deferribacter</taxon>
    </lineage>
</organism>
<sequence>MFNKKRNFVFGLCTGIFVFQLMIFTVNSYPSGCAGDCMSCHESLKGDETHISMTMCANCHNKSSSELSITSSMNDGCGDRCFDCHDKWPNDGYHADLQKCIDCHSKK</sequence>
<proteinExistence type="predicted"/>